<feature type="compositionally biased region" description="Polar residues" evidence="4">
    <location>
        <begin position="485"/>
        <end position="495"/>
    </location>
</feature>
<sequence>MATPAPAHPTQPPAPPTSSDTTPQPHDASPAHPIPPPRVKRSWPHLTDADRALHLAVREDDIDALLSALFRRAHPDVPLPVSGSTPLAIAAMHGNADAVRVLLEKGVEADPTRRDEYGVTPVHWAAALPSSLPLLLLLTALDRRNAHRASSAPATQSSKQSSSPAGAGLSAPPINSKSKGGPGSAAGSVRFASATAGKRTAAPAKGSSAKGPAGGKVGSAGSRGQLGGGAKGKGTLPGKDANKTFPGAGGSTSGAEGGAAGQPIPPETPAAPPGTPADILSSIAVPTPTPSSPLDPSLPPLPTLLPTSMPDHYGSTPLHYACVAHRLDNWSVLVRSGLCDPMAKDGNGKTPGEVAGEGDPVGGVVRAYESQISTELRRRADAAEAEAAAAAAAGKKKKGKGKSGAAAPQPKSASAVAAPVRSIAPPPGGVVQTVATSALQPAPVVSGSTPPPRPVVSETTNAPPVAPTAATTLPLASSVKMGSVPKSSRTGSQTGSGVGLDDMGKRVKLNTLKGFVAGGKDRV</sequence>
<evidence type="ECO:0000256" key="4">
    <source>
        <dbReference type="SAM" id="MobiDB-lite"/>
    </source>
</evidence>
<dbReference type="SUPFAM" id="SSF48403">
    <property type="entry name" value="Ankyrin repeat"/>
    <property type="match status" value="1"/>
</dbReference>
<feature type="region of interest" description="Disordered" evidence="4">
    <location>
        <begin position="148"/>
        <end position="299"/>
    </location>
</feature>
<feature type="repeat" description="ANK" evidence="3">
    <location>
        <begin position="82"/>
        <end position="114"/>
    </location>
</feature>
<feature type="compositionally biased region" description="Pro residues" evidence="4">
    <location>
        <begin position="263"/>
        <end position="275"/>
    </location>
</feature>
<feature type="compositionally biased region" description="Pro residues" evidence="4">
    <location>
        <begin position="1"/>
        <end position="16"/>
    </location>
</feature>
<dbReference type="SMART" id="SM00248">
    <property type="entry name" value="ANK"/>
    <property type="match status" value="4"/>
</dbReference>
<feature type="compositionally biased region" description="Low complexity" evidence="4">
    <location>
        <begin position="17"/>
        <end position="27"/>
    </location>
</feature>
<keyword evidence="2 3" id="KW-0040">ANK repeat</keyword>
<dbReference type="STRING" id="1344416.A0A139AGR0"/>
<keyword evidence="6" id="KW-1185">Reference proteome</keyword>
<keyword evidence="1" id="KW-0677">Repeat</keyword>
<evidence type="ECO:0000256" key="1">
    <source>
        <dbReference type="ARBA" id="ARBA00022737"/>
    </source>
</evidence>
<dbReference type="PROSITE" id="PS50297">
    <property type="entry name" value="ANK_REP_REGION"/>
    <property type="match status" value="1"/>
</dbReference>
<dbReference type="InterPro" id="IPR036770">
    <property type="entry name" value="Ankyrin_rpt-contain_sf"/>
</dbReference>
<dbReference type="PROSITE" id="PS50088">
    <property type="entry name" value="ANK_REPEAT"/>
    <property type="match status" value="1"/>
</dbReference>
<organism evidence="5 6">
    <name type="scientific">Gonapodya prolifera (strain JEL478)</name>
    <name type="common">Monoblepharis prolifera</name>
    <dbReference type="NCBI Taxonomy" id="1344416"/>
    <lineage>
        <taxon>Eukaryota</taxon>
        <taxon>Fungi</taxon>
        <taxon>Fungi incertae sedis</taxon>
        <taxon>Chytridiomycota</taxon>
        <taxon>Chytridiomycota incertae sedis</taxon>
        <taxon>Monoblepharidomycetes</taxon>
        <taxon>Monoblepharidales</taxon>
        <taxon>Gonapodyaceae</taxon>
        <taxon>Gonapodya</taxon>
    </lineage>
</organism>
<evidence type="ECO:0000313" key="5">
    <source>
        <dbReference type="EMBL" id="KXS16001.1"/>
    </source>
</evidence>
<feature type="compositionally biased region" description="Pro residues" evidence="4">
    <location>
        <begin position="287"/>
        <end position="299"/>
    </location>
</feature>
<dbReference type="Gene3D" id="1.25.40.20">
    <property type="entry name" value="Ankyrin repeat-containing domain"/>
    <property type="match status" value="2"/>
</dbReference>
<name>A0A139AGR0_GONPJ</name>
<dbReference type="EMBL" id="KQ965758">
    <property type="protein sequence ID" value="KXS16001.1"/>
    <property type="molecule type" value="Genomic_DNA"/>
</dbReference>
<feature type="compositionally biased region" description="Low complexity" evidence="4">
    <location>
        <begin position="201"/>
        <end position="211"/>
    </location>
</feature>
<accession>A0A139AGR0</accession>
<feature type="region of interest" description="Disordered" evidence="4">
    <location>
        <begin position="442"/>
        <end position="502"/>
    </location>
</feature>
<evidence type="ECO:0000313" key="6">
    <source>
        <dbReference type="Proteomes" id="UP000070544"/>
    </source>
</evidence>
<dbReference type="InterPro" id="IPR050776">
    <property type="entry name" value="Ank_Repeat/CDKN_Inhibitor"/>
</dbReference>
<dbReference type="Pfam" id="PF12796">
    <property type="entry name" value="Ank_2"/>
    <property type="match status" value="1"/>
</dbReference>
<reference evidence="5 6" key="1">
    <citation type="journal article" date="2015" name="Genome Biol. Evol.">
        <title>Phylogenomic analyses indicate that early fungi evolved digesting cell walls of algal ancestors of land plants.</title>
        <authorList>
            <person name="Chang Y."/>
            <person name="Wang S."/>
            <person name="Sekimoto S."/>
            <person name="Aerts A.L."/>
            <person name="Choi C."/>
            <person name="Clum A."/>
            <person name="LaButti K.M."/>
            <person name="Lindquist E.A."/>
            <person name="Yee Ngan C."/>
            <person name="Ohm R.A."/>
            <person name="Salamov A.A."/>
            <person name="Grigoriev I.V."/>
            <person name="Spatafora J.W."/>
            <person name="Berbee M.L."/>
        </authorList>
    </citation>
    <scope>NUCLEOTIDE SEQUENCE [LARGE SCALE GENOMIC DNA]</scope>
    <source>
        <strain evidence="5 6">JEL478</strain>
    </source>
</reference>
<dbReference type="Proteomes" id="UP000070544">
    <property type="component" value="Unassembled WGS sequence"/>
</dbReference>
<proteinExistence type="predicted"/>
<dbReference type="OrthoDB" id="366390at2759"/>
<evidence type="ECO:0000256" key="3">
    <source>
        <dbReference type="PROSITE-ProRule" id="PRU00023"/>
    </source>
</evidence>
<feature type="region of interest" description="Disordered" evidence="4">
    <location>
        <begin position="1"/>
        <end position="45"/>
    </location>
</feature>
<feature type="compositionally biased region" description="Gly residues" evidence="4">
    <location>
        <begin position="247"/>
        <end position="260"/>
    </location>
</feature>
<feature type="compositionally biased region" description="Low complexity" evidence="4">
    <location>
        <begin position="459"/>
        <end position="476"/>
    </location>
</feature>
<gene>
    <name evidence="5" type="ORF">M427DRAFT_69674</name>
</gene>
<feature type="compositionally biased region" description="Low complexity" evidence="4">
    <location>
        <begin position="161"/>
        <end position="179"/>
    </location>
</feature>
<dbReference type="AlphaFoldDB" id="A0A139AGR0"/>
<evidence type="ECO:0000256" key="2">
    <source>
        <dbReference type="ARBA" id="ARBA00023043"/>
    </source>
</evidence>
<protein>
    <submittedName>
        <fullName evidence="5">Ankyrin</fullName>
    </submittedName>
</protein>
<dbReference type="Pfam" id="PF00023">
    <property type="entry name" value="Ank"/>
    <property type="match status" value="1"/>
</dbReference>
<feature type="region of interest" description="Disordered" evidence="4">
    <location>
        <begin position="392"/>
        <end position="413"/>
    </location>
</feature>
<dbReference type="InterPro" id="IPR002110">
    <property type="entry name" value="Ankyrin_rpt"/>
</dbReference>
<dbReference type="PANTHER" id="PTHR24201">
    <property type="entry name" value="ANK_REP_REGION DOMAIN-CONTAINING PROTEIN"/>
    <property type="match status" value="1"/>
</dbReference>